<dbReference type="Proteomes" id="UP000824120">
    <property type="component" value="Chromosome 1"/>
</dbReference>
<dbReference type="EMBL" id="JACXVP010000001">
    <property type="protein sequence ID" value="KAG5632622.1"/>
    <property type="molecule type" value="Genomic_DNA"/>
</dbReference>
<dbReference type="AlphaFoldDB" id="A0A9J6B7F0"/>
<gene>
    <name evidence="1" type="ORF">H5410_004339</name>
</gene>
<comment type="caution">
    <text evidence="1">The sequence shown here is derived from an EMBL/GenBank/DDBJ whole genome shotgun (WGS) entry which is preliminary data.</text>
</comment>
<keyword evidence="2" id="KW-1185">Reference proteome</keyword>
<dbReference type="OrthoDB" id="1594090at2759"/>
<accession>A0A9J6B7F0</accession>
<evidence type="ECO:0000313" key="1">
    <source>
        <dbReference type="EMBL" id="KAG5632622.1"/>
    </source>
</evidence>
<name>A0A9J6B7F0_SOLCO</name>
<organism evidence="1 2">
    <name type="scientific">Solanum commersonii</name>
    <name type="common">Commerson's wild potato</name>
    <name type="synonym">Commerson's nightshade</name>
    <dbReference type="NCBI Taxonomy" id="4109"/>
    <lineage>
        <taxon>Eukaryota</taxon>
        <taxon>Viridiplantae</taxon>
        <taxon>Streptophyta</taxon>
        <taxon>Embryophyta</taxon>
        <taxon>Tracheophyta</taxon>
        <taxon>Spermatophyta</taxon>
        <taxon>Magnoliopsida</taxon>
        <taxon>eudicotyledons</taxon>
        <taxon>Gunneridae</taxon>
        <taxon>Pentapetalae</taxon>
        <taxon>asterids</taxon>
        <taxon>lamiids</taxon>
        <taxon>Solanales</taxon>
        <taxon>Solanaceae</taxon>
        <taxon>Solanoideae</taxon>
        <taxon>Solaneae</taxon>
        <taxon>Solanum</taxon>
    </lineage>
</organism>
<evidence type="ECO:0000313" key="2">
    <source>
        <dbReference type="Proteomes" id="UP000824120"/>
    </source>
</evidence>
<proteinExistence type="predicted"/>
<reference evidence="1 2" key="1">
    <citation type="submission" date="2020-09" db="EMBL/GenBank/DDBJ databases">
        <title>De no assembly of potato wild relative species, Solanum commersonii.</title>
        <authorList>
            <person name="Cho K."/>
        </authorList>
    </citation>
    <scope>NUCLEOTIDE SEQUENCE [LARGE SCALE GENOMIC DNA]</scope>
    <source>
        <strain evidence="1">LZ3.2</strain>
        <tissue evidence="1">Leaf</tissue>
    </source>
</reference>
<sequence length="79" mass="9421">MCFRVDEDVHAISWMSRGRETKLDEILNKSDIQNCNKYMDIKLLSHTMNVCESVVDMRVMRGMSIYENLFWIHAVMIDY</sequence>
<protein>
    <submittedName>
        <fullName evidence="1">Uncharacterized protein</fullName>
    </submittedName>
</protein>